<keyword evidence="1" id="KW-0472">Membrane</keyword>
<dbReference type="InterPro" id="IPR011990">
    <property type="entry name" value="TPR-like_helical_dom_sf"/>
</dbReference>
<sequence>MIYRKIKNTLILFLILTNLTYSQNRTIYSKDSTVANPHKYIQKGYSLSNKNQDKAYAHFTNGANYYRNNGNKSAYLECLIGLVEIEKRKGKFNKSFEMLWDIMPEAKLIKDKSPLLQIHRKLGLLYGSYSKDSLSISHLKKSIELSKKTDKNALVSSYFSLAVQYVKMESYKNAERYLDSCYLNKNSKNRLIYIDAYYGLINTKKGFYNKAQIYFKNLIPEFKKRKLGFLAMLYSFNADLKHAINQKDSAIYYYKASLKIMNKMKVHIEEKPIVLENLSNIYIEKNDIKNAFKYTLLSKNISDSLYHTQSKLNKELFEIKNKYQEDIIEKEKQILAQNKLILLNEKVSFILKLLIVILVLLAIIVAVVYKQRNKMKQLKISKAKNESMLQIQNKELTANALLIIEKENAFKELLDIIKENAPSKYKSLSKKHKQSNKQIWEDFNLRFTQINSTFYNRLLKLHPTLTPNDLKHCALIKLKFDSKEMSYILGISLQSVHMARSRVRKKLNLNRKDNLSNYIAMI</sequence>
<evidence type="ECO:0000313" key="3">
    <source>
        <dbReference type="Proteomes" id="UP001501496"/>
    </source>
</evidence>
<dbReference type="Proteomes" id="UP001501496">
    <property type="component" value="Unassembled WGS sequence"/>
</dbReference>
<feature type="transmembrane region" description="Helical" evidence="1">
    <location>
        <begin position="349"/>
        <end position="369"/>
    </location>
</feature>
<dbReference type="SUPFAM" id="SSF48452">
    <property type="entry name" value="TPR-like"/>
    <property type="match status" value="2"/>
</dbReference>
<dbReference type="InterPro" id="IPR016032">
    <property type="entry name" value="Sig_transdc_resp-reg_C-effctor"/>
</dbReference>
<keyword evidence="1" id="KW-0812">Transmembrane</keyword>
<comment type="caution">
    <text evidence="2">The sequence shown here is derived from an EMBL/GenBank/DDBJ whole genome shotgun (WGS) entry which is preliminary data.</text>
</comment>
<dbReference type="EMBL" id="BAABCA010000005">
    <property type="protein sequence ID" value="GAA4237313.1"/>
    <property type="molecule type" value="Genomic_DNA"/>
</dbReference>
<dbReference type="Gene3D" id="1.25.40.10">
    <property type="entry name" value="Tetratricopeptide repeat domain"/>
    <property type="match status" value="1"/>
</dbReference>
<organism evidence="2 3">
    <name type="scientific">Postechiella marina</name>
    <dbReference type="NCBI Taxonomy" id="943941"/>
    <lineage>
        <taxon>Bacteria</taxon>
        <taxon>Pseudomonadati</taxon>
        <taxon>Bacteroidota</taxon>
        <taxon>Flavobacteriia</taxon>
        <taxon>Flavobacteriales</taxon>
        <taxon>Flavobacteriaceae</taxon>
        <taxon>Postechiella</taxon>
    </lineage>
</organism>
<dbReference type="SUPFAM" id="SSF46894">
    <property type="entry name" value="C-terminal effector domain of the bipartite response regulators"/>
    <property type="match status" value="1"/>
</dbReference>
<evidence type="ECO:0000256" key="1">
    <source>
        <dbReference type="SAM" id="Phobius"/>
    </source>
</evidence>
<keyword evidence="3" id="KW-1185">Reference proteome</keyword>
<name>A0ABP8CC65_9FLAO</name>
<reference evidence="3" key="1">
    <citation type="journal article" date="2019" name="Int. J. Syst. Evol. Microbiol.">
        <title>The Global Catalogue of Microorganisms (GCM) 10K type strain sequencing project: providing services to taxonomists for standard genome sequencing and annotation.</title>
        <authorList>
            <consortium name="The Broad Institute Genomics Platform"/>
            <consortium name="The Broad Institute Genome Sequencing Center for Infectious Disease"/>
            <person name="Wu L."/>
            <person name="Ma J."/>
        </authorList>
    </citation>
    <scope>NUCLEOTIDE SEQUENCE [LARGE SCALE GENOMIC DNA]</scope>
    <source>
        <strain evidence="3">JCM 17630</strain>
    </source>
</reference>
<proteinExistence type="predicted"/>
<accession>A0ABP8CC65</accession>
<evidence type="ECO:0008006" key="4">
    <source>
        <dbReference type="Google" id="ProtNLM"/>
    </source>
</evidence>
<gene>
    <name evidence="2" type="ORF">GCM10022291_23820</name>
</gene>
<evidence type="ECO:0000313" key="2">
    <source>
        <dbReference type="EMBL" id="GAA4237313.1"/>
    </source>
</evidence>
<keyword evidence="1" id="KW-1133">Transmembrane helix</keyword>
<dbReference type="RefSeq" id="WP_344788482.1">
    <property type="nucleotide sequence ID" value="NZ_BAABCA010000005.1"/>
</dbReference>
<protein>
    <recommendedName>
        <fullName evidence="4">Tetratricopeptide repeat protein</fullName>
    </recommendedName>
</protein>